<reference evidence="8 9" key="1">
    <citation type="submission" date="2020-05" db="EMBL/GenBank/DDBJ databases">
        <title>Parvularcula mediterraneae sp. nov., isolated from polypropylene straw from shallow seawater of the seashore of Laganas in Zakynthos island, Greece.</title>
        <authorList>
            <person name="Szabo I."/>
            <person name="Al-Omari J."/>
            <person name="Rado J."/>
            <person name="Szerdahelyi G.S."/>
        </authorList>
    </citation>
    <scope>NUCLEOTIDE SEQUENCE [LARGE SCALE GENOMIC DNA]</scope>
    <source>
        <strain evidence="8 9">ZS-1/3</strain>
    </source>
</reference>
<feature type="transmembrane region" description="Helical" evidence="7">
    <location>
        <begin position="95"/>
        <end position="118"/>
    </location>
</feature>
<evidence type="ECO:0000313" key="9">
    <source>
        <dbReference type="Proteomes" id="UP000536835"/>
    </source>
</evidence>
<dbReference type="EMBL" id="JABFCX010000002">
    <property type="protein sequence ID" value="NNU15945.1"/>
    <property type="molecule type" value="Genomic_DNA"/>
</dbReference>
<dbReference type="PANTHER" id="PTHR36838">
    <property type="entry name" value="AUXIN EFFLUX CARRIER FAMILY PROTEIN"/>
    <property type="match status" value="1"/>
</dbReference>
<feature type="transmembrane region" description="Helical" evidence="7">
    <location>
        <begin position="235"/>
        <end position="255"/>
    </location>
</feature>
<keyword evidence="5 7" id="KW-1133">Transmembrane helix</keyword>
<keyword evidence="3" id="KW-1003">Cell membrane</keyword>
<dbReference type="Pfam" id="PF03547">
    <property type="entry name" value="Mem_trans"/>
    <property type="match status" value="1"/>
</dbReference>
<protein>
    <recommendedName>
        <fullName evidence="10">AEC family transporter</fullName>
    </recommendedName>
</protein>
<keyword evidence="9" id="KW-1185">Reference proteome</keyword>
<keyword evidence="4 7" id="KW-0812">Transmembrane</keyword>
<dbReference type="PANTHER" id="PTHR36838:SF3">
    <property type="entry name" value="TRANSPORTER AUXIN EFFLUX CARRIER EC FAMILY"/>
    <property type="match status" value="1"/>
</dbReference>
<dbReference type="GO" id="GO:0055085">
    <property type="term" value="P:transmembrane transport"/>
    <property type="evidence" value="ECO:0007669"/>
    <property type="project" value="InterPro"/>
</dbReference>
<feature type="transmembrane region" description="Helical" evidence="7">
    <location>
        <begin position="125"/>
        <end position="146"/>
    </location>
</feature>
<keyword evidence="6 7" id="KW-0472">Membrane</keyword>
<evidence type="ECO:0000256" key="5">
    <source>
        <dbReference type="ARBA" id="ARBA00022989"/>
    </source>
</evidence>
<gene>
    <name evidence="8" type="ORF">HK107_06360</name>
</gene>
<evidence type="ECO:0000313" key="8">
    <source>
        <dbReference type="EMBL" id="NNU15945.1"/>
    </source>
</evidence>
<dbReference type="GO" id="GO:0016020">
    <property type="term" value="C:membrane"/>
    <property type="evidence" value="ECO:0007669"/>
    <property type="project" value="UniProtKB-SubCell"/>
</dbReference>
<evidence type="ECO:0008006" key="10">
    <source>
        <dbReference type="Google" id="ProtNLM"/>
    </source>
</evidence>
<dbReference type="InterPro" id="IPR004776">
    <property type="entry name" value="Mem_transp_PIN-like"/>
</dbReference>
<sequence>MGSLVSLLVPLFGAILVGAGTRVLKLFDAEDSRRMSRFVFMIAMPFAGFEFMRQSQVDGEIFVGLAAGYVLSLALISFAVFILSRSILGLTIREAGAAVFASTCGNAIFLGIPIAAAVDGWASPFLILVLFEGTVVFAIASALMTWPEGEAASGEASVLTTVRQAVLRSIRSPIVVGTSLGLIASLVRFEPPAPVQGFLGFMAQTAGPVGLFVLGLNAADLLLSRKVGELKGAALLLPFKLVIFPGVTAGLVWLFTGDPTATSVAALFTGLPPAVASIVLASVYRQWIGGVSGVVAIGTSLGLLTLTAYLTFVLPG</sequence>
<comment type="subcellular location">
    <subcellularLocation>
        <location evidence="1">Membrane</location>
        <topology evidence="1">Multi-pass membrane protein</topology>
    </subcellularLocation>
</comment>
<evidence type="ECO:0000256" key="3">
    <source>
        <dbReference type="ARBA" id="ARBA00022475"/>
    </source>
</evidence>
<organism evidence="8 9">
    <name type="scientific">Parvularcula mediterranea</name>
    <dbReference type="NCBI Taxonomy" id="2732508"/>
    <lineage>
        <taxon>Bacteria</taxon>
        <taxon>Pseudomonadati</taxon>
        <taxon>Pseudomonadota</taxon>
        <taxon>Alphaproteobacteria</taxon>
        <taxon>Parvularculales</taxon>
        <taxon>Parvularculaceae</taxon>
        <taxon>Parvularcula</taxon>
    </lineage>
</organism>
<name>A0A7Y3RLT1_9PROT</name>
<evidence type="ECO:0000256" key="2">
    <source>
        <dbReference type="ARBA" id="ARBA00022448"/>
    </source>
</evidence>
<feature type="transmembrane region" description="Helical" evidence="7">
    <location>
        <begin position="61"/>
        <end position="83"/>
    </location>
</feature>
<proteinExistence type="predicted"/>
<dbReference type="RefSeq" id="WP_173197788.1">
    <property type="nucleotide sequence ID" value="NZ_JABFCX010000002.1"/>
</dbReference>
<keyword evidence="2" id="KW-0813">Transport</keyword>
<evidence type="ECO:0000256" key="7">
    <source>
        <dbReference type="SAM" id="Phobius"/>
    </source>
</evidence>
<dbReference type="AlphaFoldDB" id="A0A7Y3RLT1"/>
<evidence type="ECO:0000256" key="4">
    <source>
        <dbReference type="ARBA" id="ARBA00022692"/>
    </source>
</evidence>
<feature type="transmembrane region" description="Helical" evidence="7">
    <location>
        <begin position="198"/>
        <end position="223"/>
    </location>
</feature>
<feature type="transmembrane region" description="Helical" evidence="7">
    <location>
        <begin position="35"/>
        <end position="52"/>
    </location>
</feature>
<feature type="transmembrane region" description="Helical" evidence="7">
    <location>
        <begin position="261"/>
        <end position="284"/>
    </location>
</feature>
<comment type="caution">
    <text evidence="8">The sequence shown here is derived from an EMBL/GenBank/DDBJ whole genome shotgun (WGS) entry which is preliminary data.</text>
</comment>
<evidence type="ECO:0000256" key="6">
    <source>
        <dbReference type="ARBA" id="ARBA00023136"/>
    </source>
</evidence>
<feature type="transmembrane region" description="Helical" evidence="7">
    <location>
        <begin position="291"/>
        <end position="314"/>
    </location>
</feature>
<dbReference type="Proteomes" id="UP000536835">
    <property type="component" value="Unassembled WGS sequence"/>
</dbReference>
<accession>A0A7Y3RLT1</accession>
<evidence type="ECO:0000256" key="1">
    <source>
        <dbReference type="ARBA" id="ARBA00004141"/>
    </source>
</evidence>